<dbReference type="WBParaSite" id="ASIM_0000628801-mRNA-1">
    <property type="protein sequence ID" value="ASIM_0000628801-mRNA-1"/>
    <property type="gene ID" value="ASIM_0000628801"/>
</dbReference>
<dbReference type="EMBL" id="UYRR01012691">
    <property type="protein sequence ID" value="VDK26470.1"/>
    <property type="molecule type" value="Genomic_DNA"/>
</dbReference>
<organism evidence="4">
    <name type="scientific">Anisakis simplex</name>
    <name type="common">Herring worm</name>
    <dbReference type="NCBI Taxonomy" id="6269"/>
    <lineage>
        <taxon>Eukaryota</taxon>
        <taxon>Metazoa</taxon>
        <taxon>Ecdysozoa</taxon>
        <taxon>Nematoda</taxon>
        <taxon>Chromadorea</taxon>
        <taxon>Rhabditida</taxon>
        <taxon>Spirurina</taxon>
        <taxon>Ascaridomorpha</taxon>
        <taxon>Ascaridoidea</taxon>
        <taxon>Anisakidae</taxon>
        <taxon>Anisakis</taxon>
        <taxon>Anisakis simplex complex</taxon>
    </lineage>
</organism>
<gene>
    <name evidence="2" type="ORF">ASIM_LOCUS6066</name>
</gene>
<evidence type="ECO:0000256" key="1">
    <source>
        <dbReference type="SAM" id="Phobius"/>
    </source>
</evidence>
<keyword evidence="1" id="KW-1133">Transmembrane helix</keyword>
<keyword evidence="3" id="KW-1185">Reference proteome</keyword>
<accession>A0A0M3JF88</accession>
<feature type="transmembrane region" description="Helical" evidence="1">
    <location>
        <begin position="59"/>
        <end position="81"/>
    </location>
</feature>
<evidence type="ECO:0000313" key="4">
    <source>
        <dbReference type="WBParaSite" id="ASIM_0000628801-mRNA-1"/>
    </source>
</evidence>
<sequence length="92" mass="10768">MLTDGEIGLLFRYISSTVHPKLDLPFSQVERRCLGRSKQVVKRYLTLSKNPCKKTRSSIWWVILILCVLHFFHSFFLNAFVESSYEVMKLLG</sequence>
<dbReference type="Proteomes" id="UP000267096">
    <property type="component" value="Unassembled WGS sequence"/>
</dbReference>
<dbReference type="AlphaFoldDB" id="A0A0M3JF88"/>
<name>A0A0M3JF88_ANISI</name>
<evidence type="ECO:0000313" key="3">
    <source>
        <dbReference type="Proteomes" id="UP000267096"/>
    </source>
</evidence>
<protein>
    <submittedName>
        <fullName evidence="2 4">Uncharacterized protein</fullName>
    </submittedName>
</protein>
<evidence type="ECO:0000313" key="2">
    <source>
        <dbReference type="EMBL" id="VDK26470.1"/>
    </source>
</evidence>
<proteinExistence type="predicted"/>
<keyword evidence="1" id="KW-0812">Transmembrane</keyword>
<dbReference type="OrthoDB" id="636773at2759"/>
<keyword evidence="1" id="KW-0472">Membrane</keyword>
<reference evidence="2 3" key="2">
    <citation type="submission" date="2018-11" db="EMBL/GenBank/DDBJ databases">
        <authorList>
            <consortium name="Pathogen Informatics"/>
        </authorList>
    </citation>
    <scope>NUCLEOTIDE SEQUENCE [LARGE SCALE GENOMIC DNA]</scope>
</reference>
<reference evidence="4" key="1">
    <citation type="submission" date="2017-02" db="UniProtKB">
        <authorList>
            <consortium name="WormBaseParasite"/>
        </authorList>
    </citation>
    <scope>IDENTIFICATION</scope>
</reference>